<name>A0A3G1C2E5_9ARCH</name>
<keyword evidence="2" id="KW-1185">Reference proteome</keyword>
<dbReference type="KEGG" id="tah:SU86_09605"/>
<proteinExistence type="predicted"/>
<dbReference type="EMBL" id="CP011097">
    <property type="protein sequence ID" value="AKD44127.1"/>
    <property type="molecule type" value="Genomic_DNA"/>
</dbReference>
<gene>
    <name evidence="1" type="ORF">SU86_09605</name>
</gene>
<dbReference type="AlphaFoldDB" id="A0A3G1C2E5"/>
<reference evidence="1 2" key="1">
    <citation type="journal article" date="2016" name="Sci. Rep.">
        <title>A novel ammonia-oxidizing archaeon from wastewater treatment plant: Its enrichment, physiological and genomic characteristics.</title>
        <authorList>
            <person name="Li Y."/>
            <person name="Ding K."/>
            <person name="Wen X."/>
            <person name="Zhang B."/>
            <person name="Shen B."/>
            <person name="Yang Y."/>
        </authorList>
    </citation>
    <scope>NUCLEOTIDE SEQUENCE [LARGE SCALE GENOMIC DNA]</scope>
    <source>
        <strain evidence="1 2">SAT1</strain>
    </source>
</reference>
<accession>A0A3G1C2E5</accession>
<evidence type="ECO:0000313" key="1">
    <source>
        <dbReference type="EMBL" id="AKD44127.1"/>
    </source>
</evidence>
<protein>
    <submittedName>
        <fullName evidence="1">Uncharacterized protein</fullName>
    </submittedName>
</protein>
<dbReference type="Proteomes" id="UP000266745">
    <property type="component" value="Chromosome"/>
</dbReference>
<organism evidence="1 2">
    <name type="scientific">Candidatus Nitrosotenuis cloacae</name>
    <dbReference type="NCBI Taxonomy" id="1603555"/>
    <lineage>
        <taxon>Archaea</taxon>
        <taxon>Nitrososphaerota</taxon>
        <taxon>Candidatus Nitrosotenuis</taxon>
    </lineage>
</organism>
<sequence>MEFFVTWAFSFSSPIGNGQQDKTGYKQNIQSEDDIIQSHCTRHFGNVFGQCKPVKQKPTNP</sequence>
<evidence type="ECO:0000313" key="2">
    <source>
        <dbReference type="Proteomes" id="UP000266745"/>
    </source>
</evidence>